<reference evidence="7" key="1">
    <citation type="submission" date="2021-04" db="EMBL/GenBank/DDBJ databases">
        <title>Genome based classification of Actinospica acidithermotolerans sp. nov., an actinobacterium isolated from an Indonesian hot spring.</title>
        <authorList>
            <person name="Kusuma A.B."/>
            <person name="Putra K.E."/>
            <person name="Nafisah S."/>
            <person name="Loh J."/>
            <person name="Nouioui I."/>
            <person name="Goodfellow M."/>
        </authorList>
    </citation>
    <scope>NUCLEOTIDE SEQUENCE</scope>
    <source>
        <strain evidence="7">DSM 45618</strain>
    </source>
</reference>
<evidence type="ECO:0000256" key="2">
    <source>
        <dbReference type="ARBA" id="ARBA00008072"/>
    </source>
</evidence>
<dbReference type="InterPro" id="IPR011032">
    <property type="entry name" value="GroES-like_sf"/>
</dbReference>
<name>A0A8J7WFW7_9ACTN</name>
<dbReference type="Gene3D" id="3.40.50.720">
    <property type="entry name" value="NAD(P)-binding Rossmann-like Domain"/>
    <property type="match status" value="1"/>
</dbReference>
<dbReference type="InterPro" id="IPR013149">
    <property type="entry name" value="ADH-like_C"/>
</dbReference>
<dbReference type="AlphaFoldDB" id="A0A8J7WFW7"/>
<dbReference type="Proteomes" id="UP000677913">
    <property type="component" value="Unassembled WGS sequence"/>
</dbReference>
<evidence type="ECO:0000256" key="5">
    <source>
        <dbReference type="ARBA" id="ARBA00023027"/>
    </source>
</evidence>
<keyword evidence="5" id="KW-0520">NAD</keyword>
<dbReference type="PANTHER" id="PTHR42813:SF3">
    <property type="entry name" value="GLUTATHIONE-INDEPENDENT FORMALDEHYDE DEHYDROGENASE"/>
    <property type="match status" value="1"/>
</dbReference>
<dbReference type="Pfam" id="PF08240">
    <property type="entry name" value="ADH_N"/>
    <property type="match status" value="1"/>
</dbReference>
<comment type="cofactor">
    <cofactor evidence="1">
        <name>Zn(2+)</name>
        <dbReference type="ChEBI" id="CHEBI:29105"/>
    </cofactor>
</comment>
<dbReference type="SUPFAM" id="SSF50129">
    <property type="entry name" value="GroES-like"/>
    <property type="match status" value="1"/>
</dbReference>
<dbReference type="SMART" id="SM00829">
    <property type="entry name" value="PKS_ER"/>
    <property type="match status" value="1"/>
</dbReference>
<dbReference type="Pfam" id="PF00107">
    <property type="entry name" value="ADH_zinc_N"/>
    <property type="match status" value="1"/>
</dbReference>
<evidence type="ECO:0000313" key="8">
    <source>
        <dbReference type="Proteomes" id="UP000677913"/>
    </source>
</evidence>
<evidence type="ECO:0000259" key="6">
    <source>
        <dbReference type="SMART" id="SM00829"/>
    </source>
</evidence>
<dbReference type="CDD" id="cd08282">
    <property type="entry name" value="PFDH_like"/>
    <property type="match status" value="1"/>
</dbReference>
<sequence length="377" mass="40748">MRALVYKGERQVAVEQVPDARIEAPTDVLVRITATNICGSDLHMYEGRTSVEEGKILGHENLGQVIEVGSAVVRIKVGDWVCLPFNIACGFCRNCERGLTGFCLTVNPGMAGGAYGYAEMGPYNGGQAELLRVPFGDFNCLRLPEDAQERQDDYVMLADIFPTGYHATELARVSPGDSVAIFGAGPVGLMAAYSASLRGAAQILLVDHQRDRLRLAEKIGAVPVDANEGDPVERIMELTGGRGADKGCDCVGWQAHDPSGDEHPDMVINNVVRSVRATGTIGVVGVYVPSDPHSPDELGRQGRVAFDLGTFFQKGLTMGSGQANVKAYNRQLRDLIHAGRAEPSFLVSHHVGLDDAPDAYRHFDHRDEGWTKVVLHP</sequence>
<dbReference type="Gene3D" id="3.90.180.10">
    <property type="entry name" value="Medium-chain alcohol dehydrogenases, catalytic domain"/>
    <property type="match status" value="1"/>
</dbReference>
<dbReference type="GO" id="GO:0016491">
    <property type="term" value="F:oxidoreductase activity"/>
    <property type="evidence" value="ECO:0007669"/>
    <property type="project" value="InterPro"/>
</dbReference>
<comment type="similarity">
    <text evidence="2">Belongs to the zinc-containing alcohol dehydrogenase family.</text>
</comment>
<organism evidence="7 8">
    <name type="scientific">Actinocrinis puniceicyclus</name>
    <dbReference type="NCBI Taxonomy" id="977794"/>
    <lineage>
        <taxon>Bacteria</taxon>
        <taxon>Bacillati</taxon>
        <taxon>Actinomycetota</taxon>
        <taxon>Actinomycetes</taxon>
        <taxon>Catenulisporales</taxon>
        <taxon>Actinospicaceae</taxon>
        <taxon>Actinocrinis</taxon>
    </lineage>
</organism>
<gene>
    <name evidence="7" type="ORF">KGA66_00185</name>
</gene>
<feature type="domain" description="Enoyl reductase (ER)" evidence="6">
    <location>
        <begin position="8"/>
        <end position="375"/>
    </location>
</feature>
<keyword evidence="3" id="KW-0479">Metal-binding</keyword>
<protein>
    <submittedName>
        <fullName evidence="7">Glutathione-independent formaldehyde dehydrogenase</fullName>
    </submittedName>
</protein>
<dbReference type="InterPro" id="IPR020843">
    <property type="entry name" value="ER"/>
</dbReference>
<evidence type="ECO:0000256" key="4">
    <source>
        <dbReference type="ARBA" id="ARBA00022833"/>
    </source>
</evidence>
<dbReference type="SUPFAM" id="SSF51735">
    <property type="entry name" value="NAD(P)-binding Rossmann-fold domains"/>
    <property type="match status" value="1"/>
</dbReference>
<dbReference type="InterPro" id="IPR036291">
    <property type="entry name" value="NAD(P)-bd_dom_sf"/>
</dbReference>
<proteinExistence type="inferred from homology"/>
<dbReference type="RefSeq" id="WP_211463141.1">
    <property type="nucleotide sequence ID" value="NZ_JAGSXH010000001.1"/>
</dbReference>
<keyword evidence="4" id="KW-0862">Zinc</keyword>
<dbReference type="PANTHER" id="PTHR42813">
    <property type="entry name" value="ZINC-TYPE ALCOHOL DEHYDROGENASE-LIKE"/>
    <property type="match status" value="1"/>
</dbReference>
<evidence type="ECO:0000256" key="3">
    <source>
        <dbReference type="ARBA" id="ARBA00022723"/>
    </source>
</evidence>
<accession>A0A8J7WFW7</accession>
<dbReference type="GO" id="GO:0046872">
    <property type="term" value="F:metal ion binding"/>
    <property type="evidence" value="ECO:0007669"/>
    <property type="project" value="UniProtKB-KW"/>
</dbReference>
<keyword evidence="8" id="KW-1185">Reference proteome</keyword>
<evidence type="ECO:0000256" key="1">
    <source>
        <dbReference type="ARBA" id="ARBA00001947"/>
    </source>
</evidence>
<comment type="caution">
    <text evidence="7">The sequence shown here is derived from an EMBL/GenBank/DDBJ whole genome shotgun (WGS) entry which is preliminary data.</text>
</comment>
<evidence type="ECO:0000313" key="7">
    <source>
        <dbReference type="EMBL" id="MBS2961441.1"/>
    </source>
</evidence>
<dbReference type="InterPro" id="IPR013154">
    <property type="entry name" value="ADH-like_N"/>
</dbReference>
<dbReference type="EMBL" id="JAGSXH010000001">
    <property type="protein sequence ID" value="MBS2961441.1"/>
    <property type="molecule type" value="Genomic_DNA"/>
</dbReference>